<dbReference type="InterPro" id="IPR050882">
    <property type="entry name" value="Prepilin_peptidase/N-MTase"/>
</dbReference>
<evidence type="ECO:0000256" key="4">
    <source>
        <dbReference type="ARBA" id="ARBA00022692"/>
    </source>
</evidence>
<evidence type="ECO:0000259" key="9">
    <source>
        <dbReference type="Pfam" id="PF06750"/>
    </source>
</evidence>
<evidence type="ECO:0000313" key="10">
    <source>
        <dbReference type="EMBL" id="GAA1108837.1"/>
    </source>
</evidence>
<dbReference type="Pfam" id="PF01478">
    <property type="entry name" value="Peptidase_A24"/>
    <property type="match status" value="1"/>
</dbReference>
<keyword evidence="6 7" id="KW-0472">Membrane</keyword>
<reference evidence="11" key="1">
    <citation type="journal article" date="2019" name="Int. J. Syst. Evol. Microbiol.">
        <title>The Global Catalogue of Microorganisms (GCM) 10K type strain sequencing project: providing services to taxonomists for standard genome sequencing and annotation.</title>
        <authorList>
            <consortium name="The Broad Institute Genomics Platform"/>
            <consortium name="The Broad Institute Genome Sequencing Center for Infectious Disease"/>
            <person name="Wu L."/>
            <person name="Ma J."/>
        </authorList>
    </citation>
    <scope>NUCLEOTIDE SEQUENCE [LARGE SCALE GENOMIC DNA]</scope>
    <source>
        <strain evidence="11">JCM 13008</strain>
    </source>
</reference>
<dbReference type="Proteomes" id="UP001501581">
    <property type="component" value="Unassembled WGS sequence"/>
</dbReference>
<evidence type="ECO:0000256" key="1">
    <source>
        <dbReference type="ARBA" id="ARBA00004651"/>
    </source>
</evidence>
<keyword evidence="4 7" id="KW-0812">Transmembrane</keyword>
<comment type="subcellular location">
    <subcellularLocation>
        <location evidence="1">Cell membrane</location>
        <topology evidence="1">Multi-pass membrane protein</topology>
    </subcellularLocation>
</comment>
<feature type="transmembrane region" description="Helical" evidence="7">
    <location>
        <begin position="235"/>
        <end position="254"/>
    </location>
</feature>
<keyword evidence="5 7" id="KW-1133">Transmembrane helix</keyword>
<evidence type="ECO:0000256" key="2">
    <source>
        <dbReference type="ARBA" id="ARBA00005801"/>
    </source>
</evidence>
<protein>
    <submittedName>
        <fullName evidence="10">A24 family peptidase</fullName>
    </submittedName>
</protein>
<keyword evidence="3" id="KW-1003">Cell membrane</keyword>
<evidence type="ECO:0000256" key="3">
    <source>
        <dbReference type="ARBA" id="ARBA00022475"/>
    </source>
</evidence>
<evidence type="ECO:0000256" key="5">
    <source>
        <dbReference type="ARBA" id="ARBA00022989"/>
    </source>
</evidence>
<dbReference type="InterPro" id="IPR000045">
    <property type="entry name" value="Prepilin_IV_endopep_pep"/>
</dbReference>
<gene>
    <name evidence="10" type="ORF">GCM10009668_31420</name>
</gene>
<organism evidence="10 11">
    <name type="scientific">Nocardioides dubius</name>
    <dbReference type="NCBI Taxonomy" id="317019"/>
    <lineage>
        <taxon>Bacteria</taxon>
        <taxon>Bacillati</taxon>
        <taxon>Actinomycetota</taxon>
        <taxon>Actinomycetes</taxon>
        <taxon>Propionibacteriales</taxon>
        <taxon>Nocardioidaceae</taxon>
        <taxon>Nocardioides</taxon>
    </lineage>
</organism>
<dbReference type="Gene3D" id="1.20.120.1220">
    <property type="match status" value="1"/>
</dbReference>
<feature type="domain" description="Prepilin peptidase A24 N-terminal" evidence="9">
    <location>
        <begin position="17"/>
        <end position="100"/>
    </location>
</feature>
<evidence type="ECO:0000256" key="7">
    <source>
        <dbReference type="SAM" id="Phobius"/>
    </source>
</evidence>
<feature type="transmembrane region" description="Helical" evidence="7">
    <location>
        <begin position="197"/>
        <end position="223"/>
    </location>
</feature>
<dbReference type="EMBL" id="BAAALG010000011">
    <property type="protein sequence ID" value="GAA1108837.1"/>
    <property type="molecule type" value="Genomic_DNA"/>
</dbReference>
<feature type="transmembrane region" description="Helical" evidence="7">
    <location>
        <begin position="158"/>
        <end position="177"/>
    </location>
</feature>
<dbReference type="RefSeq" id="WP_343995767.1">
    <property type="nucleotide sequence ID" value="NZ_BAAALG010000011.1"/>
</dbReference>
<dbReference type="PANTHER" id="PTHR30487:SF0">
    <property type="entry name" value="PREPILIN LEADER PEPTIDASE_N-METHYLTRANSFERASE-RELATED"/>
    <property type="match status" value="1"/>
</dbReference>
<comment type="caution">
    <text evidence="10">The sequence shown here is derived from an EMBL/GenBank/DDBJ whole genome shotgun (WGS) entry which is preliminary data.</text>
</comment>
<comment type="similarity">
    <text evidence="2">Belongs to the peptidase A24 family.</text>
</comment>
<name>A0ABP4EKB2_9ACTN</name>
<dbReference type="PANTHER" id="PTHR30487">
    <property type="entry name" value="TYPE 4 PREPILIN-LIKE PROTEINS LEADER PEPTIDE-PROCESSING ENZYME"/>
    <property type="match status" value="1"/>
</dbReference>
<keyword evidence="11" id="KW-1185">Reference proteome</keyword>
<evidence type="ECO:0000259" key="8">
    <source>
        <dbReference type="Pfam" id="PF01478"/>
    </source>
</evidence>
<feature type="transmembrane region" description="Helical" evidence="7">
    <location>
        <begin position="6"/>
        <end position="30"/>
    </location>
</feature>
<sequence>MTETELLRLILTVFGGLLGLAVGSFLNVVVHRVPLGLSVVSPGSHCPNCQSAVRARHNVPVLGWLMLRGRCFDCHLPISSRYPLVEAGTGLVFALVALRFADTPLALPAYWAFAALGIALSLIDVDVRRLPNALVVPAYPILAALLVVAAAPGAGLRALFGASALFAIFFAIAVAAPGSMGFGDVKLAGVVGAMTAWLSWGTLLVGAFLAFVFGALVGITLIAARGADRRTAVPFGPFLVLGAWTAILGAGYLGDAYLAVLAA</sequence>
<accession>A0ABP4EKB2</accession>
<evidence type="ECO:0000313" key="11">
    <source>
        <dbReference type="Proteomes" id="UP001501581"/>
    </source>
</evidence>
<evidence type="ECO:0000256" key="6">
    <source>
        <dbReference type="ARBA" id="ARBA00023136"/>
    </source>
</evidence>
<feature type="domain" description="Prepilin type IV endopeptidase peptidase" evidence="8">
    <location>
        <begin position="112"/>
        <end position="219"/>
    </location>
</feature>
<proteinExistence type="inferred from homology"/>
<dbReference type="Pfam" id="PF06750">
    <property type="entry name" value="A24_N_bact"/>
    <property type="match status" value="1"/>
</dbReference>
<feature type="transmembrane region" description="Helical" evidence="7">
    <location>
        <begin position="105"/>
        <end position="123"/>
    </location>
</feature>
<feature type="transmembrane region" description="Helical" evidence="7">
    <location>
        <begin position="129"/>
        <end position="151"/>
    </location>
</feature>
<dbReference type="InterPro" id="IPR010627">
    <property type="entry name" value="Prepilin_pept_A24_N"/>
</dbReference>